<evidence type="ECO:0000256" key="1">
    <source>
        <dbReference type="ARBA" id="ARBA00022574"/>
    </source>
</evidence>
<dbReference type="SMART" id="SM00320">
    <property type="entry name" value="WD40"/>
    <property type="match status" value="5"/>
</dbReference>
<dbReference type="PROSITE" id="PS50082">
    <property type="entry name" value="WD_REPEATS_2"/>
    <property type="match status" value="2"/>
</dbReference>
<dbReference type="Proteomes" id="UP000503447">
    <property type="component" value="Chromosome"/>
</dbReference>
<dbReference type="PROSITE" id="PS00678">
    <property type="entry name" value="WD_REPEATS_1"/>
    <property type="match status" value="1"/>
</dbReference>
<feature type="repeat" description="WD" evidence="3">
    <location>
        <begin position="352"/>
        <end position="393"/>
    </location>
</feature>
<dbReference type="EMBL" id="CP053452">
    <property type="protein sequence ID" value="QJX00613.1"/>
    <property type="molecule type" value="Genomic_DNA"/>
</dbReference>
<dbReference type="Pfam" id="PF00400">
    <property type="entry name" value="WD40"/>
    <property type="match status" value="3"/>
</dbReference>
<dbReference type="InterPro" id="IPR019775">
    <property type="entry name" value="WD40_repeat_CS"/>
</dbReference>
<feature type="repeat" description="WD" evidence="3">
    <location>
        <begin position="137"/>
        <end position="159"/>
    </location>
</feature>
<protein>
    <submittedName>
        <fullName evidence="4">High-affnity carbon uptake protein Hat/HatR</fullName>
    </submittedName>
</protein>
<name>A0A6M5Z5S0_9BACT</name>
<dbReference type="Gene3D" id="2.130.10.10">
    <property type="entry name" value="YVTN repeat-like/Quinoprotein amine dehydrogenase"/>
    <property type="match status" value="2"/>
</dbReference>
<organism evidence="4 5">
    <name type="scientific">Frigoriglobus tundricola</name>
    <dbReference type="NCBI Taxonomy" id="2774151"/>
    <lineage>
        <taxon>Bacteria</taxon>
        <taxon>Pseudomonadati</taxon>
        <taxon>Planctomycetota</taxon>
        <taxon>Planctomycetia</taxon>
        <taxon>Gemmatales</taxon>
        <taxon>Gemmataceae</taxon>
        <taxon>Frigoriglobus</taxon>
    </lineage>
</organism>
<keyword evidence="2" id="KW-0677">Repeat</keyword>
<keyword evidence="5" id="KW-1185">Reference proteome</keyword>
<proteinExistence type="predicted"/>
<dbReference type="KEGG" id="ftj:FTUN_8245"/>
<evidence type="ECO:0000256" key="3">
    <source>
        <dbReference type="PROSITE-ProRule" id="PRU00221"/>
    </source>
</evidence>
<dbReference type="SUPFAM" id="SSF50998">
    <property type="entry name" value="Quinoprotein alcohol dehydrogenase-like"/>
    <property type="match status" value="1"/>
</dbReference>
<dbReference type="InterPro" id="IPR011047">
    <property type="entry name" value="Quinoprotein_ADH-like_sf"/>
</dbReference>
<dbReference type="PANTHER" id="PTHR19879:SF9">
    <property type="entry name" value="TRANSCRIPTION INITIATION FACTOR TFIID SUBUNIT 5"/>
    <property type="match status" value="1"/>
</dbReference>
<evidence type="ECO:0000313" key="5">
    <source>
        <dbReference type="Proteomes" id="UP000503447"/>
    </source>
</evidence>
<keyword evidence="1 3" id="KW-0853">WD repeat</keyword>
<sequence length="405" mass="42886">MKAVRVLTACGLITGLGIGFGRAYEPPPKGDGPLHPPSVRGLAYSPDGSILIAAVGNQNEPGEAVAWDATTRKRLWVRRGPKGFSSVSFAPDGKSVAMAHGTSSALRLDPLTGEKLTEIGPHPKTVRACVHLPGTGLLATGSDGTIRLWDVKTGKTTNELKGGHPAEVTSLVASPNGKWLISTGPDGTRGWDVAAGTELKEAFNQDRGTAWYGVTFVAPDRILFGDNSATQRIIELPSGKELLRYKGFGGGIAYSSGAGVAAFHWHSPDIRIMDLALRAPTATEQARIEKLLKEFDDDSYVVRVAASKAMREVGSVAEPALRSAMAGGPSAEVRMRARESRKAILEEPLRTLKGHTGEAGPMAFSPDGKVLATGADDGTVRLWDPPSARELARLIVPDPHRSDDP</sequence>
<dbReference type="AlphaFoldDB" id="A0A6M5Z5S0"/>
<reference evidence="5" key="1">
    <citation type="submission" date="2020-05" db="EMBL/GenBank/DDBJ databases">
        <title>Frigoriglobus tundricola gen. nov., sp. nov., a psychrotolerant cellulolytic planctomycete of the family Gemmataceae with two divergent copies of 16S rRNA gene.</title>
        <authorList>
            <person name="Kulichevskaya I.S."/>
            <person name="Ivanova A.A."/>
            <person name="Naumoff D.G."/>
            <person name="Beletsky A.V."/>
            <person name="Rijpstra W.I.C."/>
            <person name="Sinninghe Damste J.S."/>
            <person name="Mardanov A.V."/>
            <person name="Ravin N.V."/>
            <person name="Dedysh S.N."/>
        </authorList>
    </citation>
    <scope>NUCLEOTIDE SEQUENCE [LARGE SCALE GENOMIC DNA]</scope>
    <source>
        <strain evidence="5">PL17</strain>
    </source>
</reference>
<evidence type="ECO:0000256" key="2">
    <source>
        <dbReference type="ARBA" id="ARBA00022737"/>
    </source>
</evidence>
<accession>A0A6M5Z5S0</accession>
<dbReference type="PANTHER" id="PTHR19879">
    <property type="entry name" value="TRANSCRIPTION INITIATION FACTOR TFIID"/>
    <property type="match status" value="1"/>
</dbReference>
<dbReference type="InterPro" id="IPR001680">
    <property type="entry name" value="WD40_rpt"/>
</dbReference>
<dbReference type="PROSITE" id="PS50294">
    <property type="entry name" value="WD_REPEATS_REGION"/>
    <property type="match status" value="1"/>
</dbReference>
<dbReference type="InterPro" id="IPR015943">
    <property type="entry name" value="WD40/YVTN_repeat-like_dom_sf"/>
</dbReference>
<gene>
    <name evidence="4" type="ORF">FTUN_8245</name>
</gene>
<evidence type="ECO:0000313" key="4">
    <source>
        <dbReference type="EMBL" id="QJX00613.1"/>
    </source>
</evidence>